<proteinExistence type="predicted"/>
<sequence length="106" mass="12166">MGERPRADEKASTPRGKRRRFLGLLAGGALAGIRRLFDHHPSVQRNCRLPNYLNKKDFEKIVWSCQLECLSAREKDKCQQGKNIIKYIRVNHSPFLLHACIVNSPP</sequence>
<dbReference type="AlphaFoldDB" id="A0AAV4P367"/>
<dbReference type="Proteomes" id="UP001054945">
    <property type="component" value="Unassembled WGS sequence"/>
</dbReference>
<evidence type="ECO:0000313" key="2">
    <source>
        <dbReference type="Proteomes" id="UP001054945"/>
    </source>
</evidence>
<gene>
    <name evidence="1" type="ORF">CEXT_258111</name>
</gene>
<keyword evidence="2" id="KW-1185">Reference proteome</keyword>
<dbReference type="EMBL" id="BPLR01003982">
    <property type="protein sequence ID" value="GIX90998.1"/>
    <property type="molecule type" value="Genomic_DNA"/>
</dbReference>
<protein>
    <submittedName>
        <fullName evidence="1">Uncharacterized protein</fullName>
    </submittedName>
</protein>
<reference evidence="1 2" key="1">
    <citation type="submission" date="2021-06" db="EMBL/GenBank/DDBJ databases">
        <title>Caerostris extrusa draft genome.</title>
        <authorList>
            <person name="Kono N."/>
            <person name="Arakawa K."/>
        </authorList>
    </citation>
    <scope>NUCLEOTIDE SEQUENCE [LARGE SCALE GENOMIC DNA]</scope>
</reference>
<accession>A0AAV4P367</accession>
<organism evidence="1 2">
    <name type="scientific">Caerostris extrusa</name>
    <name type="common">Bark spider</name>
    <name type="synonym">Caerostris bankana</name>
    <dbReference type="NCBI Taxonomy" id="172846"/>
    <lineage>
        <taxon>Eukaryota</taxon>
        <taxon>Metazoa</taxon>
        <taxon>Ecdysozoa</taxon>
        <taxon>Arthropoda</taxon>
        <taxon>Chelicerata</taxon>
        <taxon>Arachnida</taxon>
        <taxon>Araneae</taxon>
        <taxon>Araneomorphae</taxon>
        <taxon>Entelegynae</taxon>
        <taxon>Araneoidea</taxon>
        <taxon>Araneidae</taxon>
        <taxon>Caerostris</taxon>
    </lineage>
</organism>
<evidence type="ECO:0000313" key="1">
    <source>
        <dbReference type="EMBL" id="GIX90998.1"/>
    </source>
</evidence>
<name>A0AAV4P367_CAEEX</name>
<comment type="caution">
    <text evidence="1">The sequence shown here is derived from an EMBL/GenBank/DDBJ whole genome shotgun (WGS) entry which is preliminary data.</text>
</comment>